<dbReference type="Gene3D" id="3.20.20.80">
    <property type="entry name" value="Glycosidases"/>
    <property type="match status" value="1"/>
</dbReference>
<evidence type="ECO:0000256" key="8">
    <source>
        <dbReference type="ARBA" id="ARBA00023295"/>
    </source>
</evidence>
<dbReference type="EMBL" id="MU006594">
    <property type="protein sequence ID" value="KAF2743763.1"/>
    <property type="molecule type" value="Genomic_DNA"/>
</dbReference>
<dbReference type="InterPro" id="IPR011583">
    <property type="entry name" value="Chitinase_II/V-like_cat"/>
</dbReference>
<accession>A0A6A6V166</accession>
<name>A0A6A6V166_9PLEO</name>
<keyword evidence="10" id="KW-1015">Disulfide bond</keyword>
<dbReference type="SUPFAM" id="SSF57016">
    <property type="entry name" value="Plant lectins/antimicrobial peptides"/>
    <property type="match status" value="1"/>
</dbReference>
<evidence type="ECO:0000256" key="7">
    <source>
        <dbReference type="ARBA" id="ARBA00023277"/>
    </source>
</evidence>
<dbReference type="GO" id="GO:0006032">
    <property type="term" value="P:chitin catabolic process"/>
    <property type="evidence" value="ECO:0007669"/>
    <property type="project" value="UniProtKB-KW"/>
</dbReference>
<keyword evidence="7" id="KW-0119">Carbohydrate metabolism</keyword>
<dbReference type="PROSITE" id="PS00026">
    <property type="entry name" value="CHIT_BIND_I_1"/>
    <property type="match status" value="1"/>
</dbReference>
<dbReference type="InterPro" id="IPR001002">
    <property type="entry name" value="Chitin-bd_1"/>
</dbReference>
<dbReference type="SUPFAM" id="SSF54556">
    <property type="entry name" value="Chitinase insertion domain"/>
    <property type="match status" value="1"/>
</dbReference>
<dbReference type="SMART" id="SM00636">
    <property type="entry name" value="Glyco_18"/>
    <property type="match status" value="1"/>
</dbReference>
<evidence type="ECO:0000313" key="15">
    <source>
        <dbReference type="Proteomes" id="UP000799440"/>
    </source>
</evidence>
<keyword evidence="5 11" id="KW-0378">Hydrolase</keyword>
<evidence type="ECO:0000259" key="12">
    <source>
        <dbReference type="PROSITE" id="PS50941"/>
    </source>
</evidence>
<keyword evidence="4 10" id="KW-0147">Chitin-binding</keyword>
<dbReference type="GO" id="GO:0008843">
    <property type="term" value="F:endochitinase activity"/>
    <property type="evidence" value="ECO:0007669"/>
    <property type="project" value="UniProtKB-EC"/>
</dbReference>
<evidence type="ECO:0000256" key="11">
    <source>
        <dbReference type="RuleBase" id="RU000489"/>
    </source>
</evidence>
<comment type="similarity">
    <text evidence="2">Belongs to the glycosyl hydrolase 18 family. Chitinase class V subfamily.</text>
</comment>
<dbReference type="InterPro" id="IPR036861">
    <property type="entry name" value="Endochitinase-like_sf"/>
</dbReference>
<dbReference type="InterPro" id="IPR050314">
    <property type="entry name" value="Glycosyl_Hydrlase_18"/>
</dbReference>
<feature type="disulfide bond" evidence="10">
    <location>
        <begin position="60"/>
        <end position="72"/>
    </location>
</feature>
<dbReference type="Gene3D" id="3.10.50.10">
    <property type="match status" value="1"/>
</dbReference>
<keyword evidence="8 11" id="KW-0326">Glycosidase</keyword>
<feature type="disulfide bond" evidence="10">
    <location>
        <begin position="65"/>
        <end position="79"/>
    </location>
</feature>
<dbReference type="Gene3D" id="3.30.60.10">
    <property type="entry name" value="Endochitinase-like"/>
    <property type="match status" value="1"/>
</dbReference>
<dbReference type="InterPro" id="IPR001579">
    <property type="entry name" value="Glyco_hydro_18_chit_AS"/>
</dbReference>
<organism evidence="14 15">
    <name type="scientific">Sporormia fimetaria CBS 119925</name>
    <dbReference type="NCBI Taxonomy" id="1340428"/>
    <lineage>
        <taxon>Eukaryota</taxon>
        <taxon>Fungi</taxon>
        <taxon>Dikarya</taxon>
        <taxon>Ascomycota</taxon>
        <taxon>Pezizomycotina</taxon>
        <taxon>Dothideomycetes</taxon>
        <taxon>Pleosporomycetidae</taxon>
        <taxon>Pleosporales</taxon>
        <taxon>Sporormiaceae</taxon>
        <taxon>Sporormia</taxon>
    </lineage>
</organism>
<feature type="domain" description="Chitin-binding type-1" evidence="12">
    <location>
        <begin position="37"/>
        <end position="96"/>
    </location>
</feature>
<dbReference type="Pfam" id="PF00704">
    <property type="entry name" value="Glyco_hydro_18"/>
    <property type="match status" value="1"/>
</dbReference>
<evidence type="ECO:0000256" key="1">
    <source>
        <dbReference type="ARBA" id="ARBA00000822"/>
    </source>
</evidence>
<dbReference type="GO" id="GO:0000272">
    <property type="term" value="P:polysaccharide catabolic process"/>
    <property type="evidence" value="ECO:0007669"/>
    <property type="project" value="UniProtKB-KW"/>
</dbReference>
<evidence type="ECO:0000256" key="5">
    <source>
        <dbReference type="ARBA" id="ARBA00022801"/>
    </source>
</evidence>
<keyword evidence="6" id="KW-0146">Chitin degradation</keyword>
<dbReference type="CDD" id="cd00035">
    <property type="entry name" value="ChtBD1"/>
    <property type="match status" value="1"/>
</dbReference>
<dbReference type="PANTHER" id="PTHR11177:SF333">
    <property type="entry name" value="CHITINASE"/>
    <property type="match status" value="1"/>
</dbReference>
<evidence type="ECO:0000256" key="9">
    <source>
        <dbReference type="ARBA" id="ARBA00023326"/>
    </source>
</evidence>
<dbReference type="OrthoDB" id="73875at2759"/>
<evidence type="ECO:0000313" key="14">
    <source>
        <dbReference type="EMBL" id="KAF2743763.1"/>
    </source>
</evidence>
<dbReference type="PROSITE" id="PS01095">
    <property type="entry name" value="GH18_1"/>
    <property type="match status" value="1"/>
</dbReference>
<evidence type="ECO:0000256" key="2">
    <source>
        <dbReference type="ARBA" id="ARBA00008682"/>
    </source>
</evidence>
<dbReference type="InterPro" id="IPR001223">
    <property type="entry name" value="Glyco_hydro18_cat"/>
</dbReference>
<dbReference type="InterPro" id="IPR029070">
    <property type="entry name" value="Chitinase_insertion_sf"/>
</dbReference>
<dbReference type="SUPFAM" id="SSF51445">
    <property type="entry name" value="(Trans)glycosidases"/>
    <property type="match status" value="1"/>
</dbReference>
<dbReference type="AlphaFoldDB" id="A0A6A6V166"/>
<dbReference type="Proteomes" id="UP000799440">
    <property type="component" value="Unassembled WGS sequence"/>
</dbReference>
<keyword evidence="9" id="KW-0624">Polysaccharide degradation</keyword>
<proteinExistence type="inferred from homology"/>
<dbReference type="GO" id="GO:0008061">
    <property type="term" value="F:chitin binding"/>
    <property type="evidence" value="ECO:0007669"/>
    <property type="project" value="UniProtKB-UniRule"/>
</dbReference>
<sequence>MVAATHTDTADLGLIVSPTAHRSSRKLTKKDCGDTCVADCGRKSDCNPGYGSQWSVRDKCPLNVCCSKAGYCGTTKDFCGDKKVARKTCSKSSGNSRIIGYYEGWARNRPCNVFWPEQIPVGLYTHINFAFATIDPQTFKVGFSSENDVNLIQRLMLLKDKDPDLKIFIAIGGWTFNDPGPTARVFSDLAASTPRQKAFTESLLSFMSTYGFDGIDLDWEYPVADDRSGRGVDFENFPKFMSRLKDSLKSANKVISITIPASYWYLQHFDLKALAKSVDWFNVMSYDLHGTWDKGNKWTGNFLNAHTNLTEISDALDLIWRNDIDPGKVVLGLGFYGRAFTATSPSCLRPQCTFESGGESGECSREIGILLNSEIDDLVKEHNVTPTLYKDEAVKVAAWGNQWVSYDDEETFKLKSEFAQSLCMGGLMVWAISHDTQDAKYNKALAKVANRKVLALPMTDGSDEPYQFVNFPIDQCKWTNCAEGKYCPSGWVAMRRKDGGARKGELMVDHSACAGIGVHTFCCPTSSELPTCGWYTHHNGNCDSKCPQGTIEIGSNSMHCKKNYQAACCTWDTDSMRLYQKCEWGQYPVCNSQEGCPGTDRSKYALLALSSGGSGGASCNVWKANPLEVQQRKYCCDFSNPETTFTDCEWYDNIGVGPASAPANFCRSGCPNDRVRVAMDQWSQGCFPGGGGAKAMCCVPKFSEVVEVENPKLDAWRSDMREFMENPVCANPGPITNSLSLQKRQKQNPIGERPAVTGVESLLLALVVKVGTSAMLEAMGSIWDTAVREKFPNLRIAKLRDFLTRQSNYLIEGPLQMIHRVVCNPHYWNHRVGGGRTTDCSKGICTTESCDNLVRRAEHRTFLEKRARQARDYTATMVSPDGTTLSITITLPSYLGTQDLDATDRIFDEAVDFVDPDDCGNSITHHVSLPNQRYYHIEHIVDGNIIRQFMQNAAEGRLRSGATATTGPVALSFFRAARTMPLLPNPPPLPGGANYVRLYDRVMETLGDEFNRATFVLAHEDINAVKGFLVQGQNPIARSKWEEKVSNLNDPDYVLTRIRASIAMIHYLNSRGTPNINQHLTTIVNNVAAQWKHGQLSYNEDHEEEVQVHEFWKEWIIDFFSTFLVAHAKEFCEDLIDRMEEVWGAVNFDTDDEAAAVIEQLHELKNNLDSLTINTSGFNQ</sequence>
<evidence type="ECO:0000256" key="10">
    <source>
        <dbReference type="PROSITE-ProRule" id="PRU00261"/>
    </source>
</evidence>
<evidence type="ECO:0000256" key="6">
    <source>
        <dbReference type="ARBA" id="ARBA00023024"/>
    </source>
</evidence>
<dbReference type="EC" id="3.2.1.14" evidence="3"/>
<protein>
    <recommendedName>
        <fullName evidence="3">chitinase</fullName>
        <ecNumber evidence="3">3.2.1.14</ecNumber>
    </recommendedName>
</protein>
<dbReference type="PANTHER" id="PTHR11177">
    <property type="entry name" value="CHITINASE"/>
    <property type="match status" value="1"/>
</dbReference>
<dbReference type="Pfam" id="PF00187">
    <property type="entry name" value="Chitin_bind_1"/>
    <property type="match status" value="1"/>
</dbReference>
<dbReference type="PROSITE" id="PS51910">
    <property type="entry name" value="GH18_2"/>
    <property type="match status" value="1"/>
</dbReference>
<gene>
    <name evidence="14" type="ORF">M011DRAFT_409864</name>
</gene>
<comment type="caution">
    <text evidence="10">Lacks conserved residue(s) required for the propagation of feature annotation.</text>
</comment>
<dbReference type="PROSITE" id="PS50941">
    <property type="entry name" value="CHIT_BIND_I_2"/>
    <property type="match status" value="1"/>
</dbReference>
<evidence type="ECO:0000256" key="4">
    <source>
        <dbReference type="ARBA" id="ARBA00022669"/>
    </source>
</evidence>
<dbReference type="SMART" id="SM00270">
    <property type="entry name" value="ChtBD1"/>
    <property type="match status" value="1"/>
</dbReference>
<dbReference type="InterPro" id="IPR017853">
    <property type="entry name" value="GH"/>
</dbReference>
<evidence type="ECO:0000259" key="13">
    <source>
        <dbReference type="PROSITE" id="PS51910"/>
    </source>
</evidence>
<keyword evidence="15" id="KW-1185">Reference proteome</keyword>
<reference evidence="14" key="1">
    <citation type="journal article" date="2020" name="Stud. Mycol.">
        <title>101 Dothideomycetes genomes: a test case for predicting lifestyles and emergence of pathogens.</title>
        <authorList>
            <person name="Haridas S."/>
            <person name="Albert R."/>
            <person name="Binder M."/>
            <person name="Bloem J."/>
            <person name="Labutti K."/>
            <person name="Salamov A."/>
            <person name="Andreopoulos B."/>
            <person name="Baker S."/>
            <person name="Barry K."/>
            <person name="Bills G."/>
            <person name="Bluhm B."/>
            <person name="Cannon C."/>
            <person name="Castanera R."/>
            <person name="Culley D."/>
            <person name="Daum C."/>
            <person name="Ezra D."/>
            <person name="Gonzalez J."/>
            <person name="Henrissat B."/>
            <person name="Kuo A."/>
            <person name="Liang C."/>
            <person name="Lipzen A."/>
            <person name="Lutzoni F."/>
            <person name="Magnuson J."/>
            <person name="Mondo S."/>
            <person name="Nolan M."/>
            <person name="Ohm R."/>
            <person name="Pangilinan J."/>
            <person name="Park H.-J."/>
            <person name="Ramirez L."/>
            <person name="Alfaro M."/>
            <person name="Sun H."/>
            <person name="Tritt A."/>
            <person name="Yoshinaga Y."/>
            <person name="Zwiers L.-H."/>
            <person name="Turgeon B."/>
            <person name="Goodwin S."/>
            <person name="Spatafora J."/>
            <person name="Crous P."/>
            <person name="Grigoriev I."/>
        </authorList>
    </citation>
    <scope>NUCLEOTIDE SEQUENCE</scope>
    <source>
        <strain evidence="14">CBS 119925</strain>
    </source>
</reference>
<dbReference type="InterPro" id="IPR018371">
    <property type="entry name" value="Chitin-binding_1_CS"/>
</dbReference>
<comment type="catalytic activity">
    <reaction evidence="1">
        <text>Random endo-hydrolysis of N-acetyl-beta-D-glucosaminide (1-&gt;4)-beta-linkages in chitin and chitodextrins.</text>
        <dbReference type="EC" id="3.2.1.14"/>
    </reaction>
</comment>
<feature type="domain" description="GH18" evidence="13">
    <location>
        <begin position="96"/>
        <end position="452"/>
    </location>
</feature>
<evidence type="ECO:0000256" key="3">
    <source>
        <dbReference type="ARBA" id="ARBA00012729"/>
    </source>
</evidence>